<evidence type="ECO:0000313" key="2">
    <source>
        <dbReference type="Proteomes" id="UP000628448"/>
    </source>
</evidence>
<comment type="caution">
    <text evidence="1">The sequence shown here is derived from an EMBL/GenBank/DDBJ whole genome shotgun (WGS) entry which is preliminary data.</text>
</comment>
<organism evidence="1 2">
    <name type="scientific">Panacibacter microcysteis</name>
    <dbReference type="NCBI Taxonomy" id="2793269"/>
    <lineage>
        <taxon>Bacteria</taxon>
        <taxon>Pseudomonadati</taxon>
        <taxon>Bacteroidota</taxon>
        <taxon>Chitinophagia</taxon>
        <taxon>Chitinophagales</taxon>
        <taxon>Chitinophagaceae</taxon>
        <taxon>Panacibacter</taxon>
    </lineage>
</organism>
<dbReference type="EMBL" id="JADWYR010000001">
    <property type="protein sequence ID" value="MBG9376849.1"/>
    <property type="molecule type" value="Genomic_DNA"/>
</dbReference>
<name>A0A931E803_9BACT</name>
<sequence>MKNSISRPVIVIGSGRSGTTIISEILFRHEDLAWPSNYQEMFPAKPGINLFRLAFENKLWRLQGQKPQLNKVSKLNKILFKPAEAYRFWEYLTGPDVDFSRGFLLHQKPSADDLKRIHKAFNKIVRYQSKKRLAFKITGPARIGYLKTVFPDAVFINIVREPIATINSWLNVEFWQDKGKHQLWWTGAYTPQELEWAEKNADKPELLAAMQYRKLQETTEKEIEEHKVKCLTVRYEDFVAQPAATIHSIIAFADLKKSSLVDTYLQGIKIYNQNKNDEKTGEDPQATDMQRILQGVYAF</sequence>
<gene>
    <name evidence="1" type="ORF">I5907_11420</name>
</gene>
<proteinExistence type="predicted"/>
<accession>A0A931E803</accession>
<keyword evidence="2" id="KW-1185">Reference proteome</keyword>
<dbReference type="AlphaFoldDB" id="A0A931E803"/>
<dbReference type="SUPFAM" id="SSF52540">
    <property type="entry name" value="P-loop containing nucleoside triphosphate hydrolases"/>
    <property type="match status" value="1"/>
</dbReference>
<protein>
    <submittedName>
        <fullName evidence="1">Sulfotransferase</fullName>
    </submittedName>
</protein>
<dbReference type="PANTHER" id="PTHR36451">
    <property type="entry name" value="PAPS-DEPENDENT SULFOTRANSFERASE STF3"/>
    <property type="match status" value="1"/>
</dbReference>
<dbReference type="InterPro" id="IPR027417">
    <property type="entry name" value="P-loop_NTPase"/>
</dbReference>
<dbReference type="Pfam" id="PF13469">
    <property type="entry name" value="Sulfotransfer_3"/>
    <property type="match status" value="1"/>
</dbReference>
<dbReference type="PANTHER" id="PTHR36451:SF1">
    <property type="entry name" value="OMEGA-HYDROXY-BETA-DIHYDROMENAQUINONE-9 SULFOTRANSFERASE STF3"/>
    <property type="match status" value="1"/>
</dbReference>
<evidence type="ECO:0000313" key="1">
    <source>
        <dbReference type="EMBL" id="MBG9376849.1"/>
    </source>
</evidence>
<dbReference type="Gene3D" id="3.40.50.300">
    <property type="entry name" value="P-loop containing nucleotide triphosphate hydrolases"/>
    <property type="match status" value="1"/>
</dbReference>
<dbReference type="RefSeq" id="WP_196990843.1">
    <property type="nucleotide sequence ID" value="NZ_JADWYR010000001.1"/>
</dbReference>
<dbReference type="InterPro" id="IPR052736">
    <property type="entry name" value="Stf3_sulfotransferase"/>
</dbReference>
<reference evidence="1" key="1">
    <citation type="submission" date="2020-11" db="EMBL/GenBank/DDBJ databases">
        <title>Bacterial whole genome sequence for Panacibacter sp. DH6.</title>
        <authorList>
            <person name="Le V."/>
            <person name="Ko S."/>
            <person name="Ahn C.-Y."/>
            <person name="Oh H.-M."/>
        </authorList>
    </citation>
    <scope>NUCLEOTIDE SEQUENCE</scope>
    <source>
        <strain evidence="1">DH6</strain>
    </source>
</reference>
<dbReference type="Proteomes" id="UP000628448">
    <property type="component" value="Unassembled WGS sequence"/>
</dbReference>